<sequence>MEGSLLGPLDACTRVRVSIGSSVIIYEDIWIPRSSTFKVLSMKNQDNYYLVWHLNIPSGGWNVSLLNELLMNEDVKAIMAIPCRDTSRDDSPCWHYTLNGDYSVKNGYRLGISSNIGASTSNGDDMGSRWGKIWGMNVSLKIKIFLWKVCNNLLPIRVNLANRRVSVDGLCLVCENMYESTLHAVWGCSSLKSVRSSIGFMQGKSFSKSFDFQNFFHSCFESLEENDLVLLCVIL</sequence>
<proteinExistence type="predicted"/>
<evidence type="ECO:0000313" key="2">
    <source>
        <dbReference type="EMBL" id="KAK0586221.1"/>
    </source>
</evidence>
<dbReference type="Pfam" id="PF13966">
    <property type="entry name" value="zf-RVT"/>
    <property type="match status" value="1"/>
</dbReference>
<keyword evidence="3" id="KW-1185">Reference proteome</keyword>
<comment type="caution">
    <text evidence="2">The sequence shown here is derived from an EMBL/GenBank/DDBJ whole genome shotgun (WGS) entry which is preliminary data.</text>
</comment>
<protein>
    <recommendedName>
        <fullName evidence="1">Reverse transcriptase zinc-binding domain-containing protein</fullName>
    </recommendedName>
</protein>
<gene>
    <name evidence="2" type="ORF">LWI29_003065</name>
</gene>
<name>A0AA39S645_ACESA</name>
<dbReference type="InterPro" id="IPR026960">
    <property type="entry name" value="RVT-Znf"/>
</dbReference>
<dbReference type="Proteomes" id="UP001168877">
    <property type="component" value="Unassembled WGS sequence"/>
</dbReference>
<organism evidence="2 3">
    <name type="scientific">Acer saccharum</name>
    <name type="common">Sugar maple</name>
    <dbReference type="NCBI Taxonomy" id="4024"/>
    <lineage>
        <taxon>Eukaryota</taxon>
        <taxon>Viridiplantae</taxon>
        <taxon>Streptophyta</taxon>
        <taxon>Embryophyta</taxon>
        <taxon>Tracheophyta</taxon>
        <taxon>Spermatophyta</taxon>
        <taxon>Magnoliopsida</taxon>
        <taxon>eudicotyledons</taxon>
        <taxon>Gunneridae</taxon>
        <taxon>Pentapetalae</taxon>
        <taxon>rosids</taxon>
        <taxon>malvids</taxon>
        <taxon>Sapindales</taxon>
        <taxon>Sapindaceae</taxon>
        <taxon>Hippocastanoideae</taxon>
        <taxon>Acereae</taxon>
        <taxon>Acer</taxon>
    </lineage>
</organism>
<evidence type="ECO:0000259" key="1">
    <source>
        <dbReference type="Pfam" id="PF13966"/>
    </source>
</evidence>
<reference evidence="2" key="1">
    <citation type="journal article" date="2022" name="Plant J.">
        <title>Strategies of tolerance reflected in two North American maple genomes.</title>
        <authorList>
            <person name="McEvoy S.L."/>
            <person name="Sezen U.U."/>
            <person name="Trouern-Trend A."/>
            <person name="McMahon S.M."/>
            <person name="Schaberg P.G."/>
            <person name="Yang J."/>
            <person name="Wegrzyn J.L."/>
            <person name="Swenson N.G."/>
        </authorList>
    </citation>
    <scope>NUCLEOTIDE SEQUENCE</scope>
    <source>
        <strain evidence="2">NS2018</strain>
    </source>
</reference>
<dbReference type="EMBL" id="JAUESC010000382">
    <property type="protein sequence ID" value="KAK0586221.1"/>
    <property type="molecule type" value="Genomic_DNA"/>
</dbReference>
<reference evidence="2" key="2">
    <citation type="submission" date="2023-06" db="EMBL/GenBank/DDBJ databases">
        <authorList>
            <person name="Swenson N.G."/>
            <person name="Wegrzyn J.L."/>
            <person name="Mcevoy S.L."/>
        </authorList>
    </citation>
    <scope>NUCLEOTIDE SEQUENCE</scope>
    <source>
        <strain evidence="2">NS2018</strain>
        <tissue evidence="2">Leaf</tissue>
    </source>
</reference>
<evidence type="ECO:0000313" key="3">
    <source>
        <dbReference type="Proteomes" id="UP001168877"/>
    </source>
</evidence>
<accession>A0AA39S645</accession>
<dbReference type="AlphaFoldDB" id="A0AA39S645"/>
<feature type="domain" description="Reverse transcriptase zinc-binding" evidence="1">
    <location>
        <begin position="127"/>
        <end position="192"/>
    </location>
</feature>